<evidence type="ECO:0000256" key="6">
    <source>
        <dbReference type="ARBA" id="ARBA00022729"/>
    </source>
</evidence>
<dbReference type="SMART" id="SM00369">
    <property type="entry name" value="LRR_TYP"/>
    <property type="match status" value="2"/>
</dbReference>
<dbReference type="Pfam" id="PF00560">
    <property type="entry name" value="LRR_1"/>
    <property type="match status" value="2"/>
</dbReference>
<keyword evidence="11" id="KW-0325">Glycoprotein</keyword>
<feature type="domain" description="Disease resistance R13L4/SHOC-2-like LRR" evidence="14">
    <location>
        <begin position="91"/>
        <end position="238"/>
    </location>
</feature>
<dbReference type="Pfam" id="PF08263">
    <property type="entry name" value="LRRNT_2"/>
    <property type="match status" value="1"/>
</dbReference>
<dbReference type="PANTHER" id="PTHR48063:SF81">
    <property type="entry name" value="LEUCINE-RICH REPEAT-CONTAINING N-TERMINAL PLANT-TYPE DOMAIN-CONTAINING PROTEIN"/>
    <property type="match status" value="1"/>
</dbReference>
<gene>
    <name evidence="15" type="ORF">EZV62_020114</name>
</gene>
<dbReference type="EMBL" id="VAHF01000009">
    <property type="protein sequence ID" value="TXG54858.1"/>
    <property type="molecule type" value="Genomic_DNA"/>
</dbReference>
<dbReference type="PROSITE" id="PS51450">
    <property type="entry name" value="LRR"/>
    <property type="match status" value="1"/>
</dbReference>
<evidence type="ECO:0000256" key="4">
    <source>
        <dbReference type="ARBA" id="ARBA00022614"/>
    </source>
</evidence>
<keyword evidence="16" id="KW-1185">Reference proteome</keyword>
<comment type="subcellular location">
    <subcellularLocation>
        <location evidence="1">Cell membrane</location>
        <topology evidence="1">Single-pass type I membrane protein</topology>
    </subcellularLocation>
</comment>
<dbReference type="InterPro" id="IPR046956">
    <property type="entry name" value="RLP23-like"/>
</dbReference>
<keyword evidence="8" id="KW-1133">Transmembrane helix</keyword>
<dbReference type="GO" id="GO:0005886">
    <property type="term" value="C:plasma membrane"/>
    <property type="evidence" value="ECO:0007669"/>
    <property type="project" value="UniProtKB-SubCell"/>
</dbReference>
<dbReference type="InterPro" id="IPR001611">
    <property type="entry name" value="Leu-rich_rpt"/>
</dbReference>
<dbReference type="InterPro" id="IPR032675">
    <property type="entry name" value="LRR_dom_sf"/>
</dbReference>
<protein>
    <submittedName>
        <fullName evidence="15">Uncharacterized protein</fullName>
    </submittedName>
</protein>
<evidence type="ECO:0000256" key="5">
    <source>
        <dbReference type="ARBA" id="ARBA00022692"/>
    </source>
</evidence>
<keyword evidence="3" id="KW-1003">Cell membrane</keyword>
<feature type="chain" id="PRO_5022740476" evidence="12">
    <location>
        <begin position="29"/>
        <end position="347"/>
    </location>
</feature>
<dbReference type="Gene3D" id="3.80.10.10">
    <property type="entry name" value="Ribonuclease Inhibitor"/>
    <property type="match status" value="2"/>
</dbReference>
<sequence length="347" mass="38635">MSYKTASMKVLSLVLIFGILYQETITLAFSHGQSGVACKAIERKALLQFKKGLTDPSGQLLSWTLKLSTNNITGEVTDFINVLSECTNSSLMSLELGYNKLIGNLPVSLGYLNNLRYLHLWSNLFQGSIPPSIGNLSSLEELYLSGNQMNGIPESLGQLSALKVLDLSENLWEGVITEAHFMNLSSLTELSLTKLTPNLSLVFNINSDWIAPFKLRFIKIRSCQLGPKFPTWLRNQSGLNTVVLNNARISDIIPDWFLQLDLKLQELDVAYNQLSGEVPNFISFLNPSTVDLSTNDFEGRLPLWSSNVTKLYLRDNVFSGPIPSNFGEAMPFLMDLDISWNSLNVLA</sequence>
<dbReference type="OrthoDB" id="1060944at2759"/>
<evidence type="ECO:0000256" key="2">
    <source>
        <dbReference type="ARBA" id="ARBA00009592"/>
    </source>
</evidence>
<name>A0A5C7HDL1_9ROSI</name>
<keyword evidence="4" id="KW-0433">Leucine-rich repeat</keyword>
<evidence type="ECO:0000256" key="8">
    <source>
        <dbReference type="ARBA" id="ARBA00022989"/>
    </source>
</evidence>
<feature type="domain" description="Leucine-rich repeat-containing N-terminal plant-type" evidence="13">
    <location>
        <begin position="42"/>
        <end position="64"/>
    </location>
</feature>
<comment type="caution">
    <text evidence="15">The sequence shown here is derived from an EMBL/GenBank/DDBJ whole genome shotgun (WGS) entry which is preliminary data.</text>
</comment>
<keyword evidence="7" id="KW-0677">Repeat</keyword>
<evidence type="ECO:0000259" key="14">
    <source>
        <dbReference type="Pfam" id="PF23598"/>
    </source>
</evidence>
<proteinExistence type="inferred from homology"/>
<dbReference type="Proteomes" id="UP000323000">
    <property type="component" value="Chromosome 9"/>
</dbReference>
<keyword evidence="6 12" id="KW-0732">Signal</keyword>
<evidence type="ECO:0000256" key="1">
    <source>
        <dbReference type="ARBA" id="ARBA00004251"/>
    </source>
</evidence>
<dbReference type="InterPro" id="IPR055414">
    <property type="entry name" value="LRR_R13L4/SHOC2-like"/>
</dbReference>
<keyword evidence="5" id="KW-0812">Transmembrane</keyword>
<evidence type="ECO:0000259" key="13">
    <source>
        <dbReference type="Pfam" id="PF08263"/>
    </source>
</evidence>
<reference evidence="16" key="1">
    <citation type="journal article" date="2019" name="Gigascience">
        <title>De novo genome assembly of the endangered Acer yangbiense, a plant species with extremely small populations endemic to Yunnan Province, China.</title>
        <authorList>
            <person name="Yang J."/>
            <person name="Wariss H.M."/>
            <person name="Tao L."/>
            <person name="Zhang R."/>
            <person name="Yun Q."/>
            <person name="Hollingsworth P."/>
            <person name="Dao Z."/>
            <person name="Luo G."/>
            <person name="Guo H."/>
            <person name="Ma Y."/>
            <person name="Sun W."/>
        </authorList>
    </citation>
    <scope>NUCLEOTIDE SEQUENCE [LARGE SCALE GENOMIC DNA]</scope>
    <source>
        <strain evidence="16">cv. Malutang</strain>
    </source>
</reference>
<evidence type="ECO:0000256" key="10">
    <source>
        <dbReference type="ARBA" id="ARBA00023170"/>
    </source>
</evidence>
<evidence type="ECO:0000256" key="9">
    <source>
        <dbReference type="ARBA" id="ARBA00023136"/>
    </source>
</evidence>
<evidence type="ECO:0000256" key="12">
    <source>
        <dbReference type="SAM" id="SignalP"/>
    </source>
</evidence>
<dbReference type="InterPro" id="IPR013210">
    <property type="entry name" value="LRR_N_plant-typ"/>
</dbReference>
<comment type="similarity">
    <text evidence="2">Belongs to the RLP family.</text>
</comment>
<accession>A0A5C7HDL1</accession>
<dbReference type="InterPro" id="IPR003591">
    <property type="entry name" value="Leu-rich_rpt_typical-subtyp"/>
</dbReference>
<evidence type="ECO:0000256" key="11">
    <source>
        <dbReference type="ARBA" id="ARBA00023180"/>
    </source>
</evidence>
<evidence type="ECO:0000313" key="16">
    <source>
        <dbReference type="Proteomes" id="UP000323000"/>
    </source>
</evidence>
<keyword evidence="9" id="KW-0472">Membrane</keyword>
<dbReference type="SUPFAM" id="SSF52058">
    <property type="entry name" value="L domain-like"/>
    <property type="match status" value="1"/>
</dbReference>
<evidence type="ECO:0000256" key="7">
    <source>
        <dbReference type="ARBA" id="ARBA00022737"/>
    </source>
</evidence>
<dbReference type="FunFam" id="3.80.10.10:FF:001362">
    <property type="entry name" value="Lrr receptor-like serinethreonine-protein kinase gso2"/>
    <property type="match status" value="1"/>
</dbReference>
<dbReference type="AlphaFoldDB" id="A0A5C7HDL1"/>
<dbReference type="PANTHER" id="PTHR48063">
    <property type="entry name" value="LRR RECEPTOR-LIKE KINASE"/>
    <property type="match status" value="1"/>
</dbReference>
<feature type="signal peptide" evidence="12">
    <location>
        <begin position="1"/>
        <end position="28"/>
    </location>
</feature>
<dbReference type="Pfam" id="PF23598">
    <property type="entry name" value="LRR_14"/>
    <property type="match status" value="1"/>
</dbReference>
<organism evidence="15 16">
    <name type="scientific">Acer yangbiense</name>
    <dbReference type="NCBI Taxonomy" id="1000413"/>
    <lineage>
        <taxon>Eukaryota</taxon>
        <taxon>Viridiplantae</taxon>
        <taxon>Streptophyta</taxon>
        <taxon>Embryophyta</taxon>
        <taxon>Tracheophyta</taxon>
        <taxon>Spermatophyta</taxon>
        <taxon>Magnoliopsida</taxon>
        <taxon>eudicotyledons</taxon>
        <taxon>Gunneridae</taxon>
        <taxon>Pentapetalae</taxon>
        <taxon>rosids</taxon>
        <taxon>malvids</taxon>
        <taxon>Sapindales</taxon>
        <taxon>Sapindaceae</taxon>
        <taxon>Hippocastanoideae</taxon>
        <taxon>Acereae</taxon>
        <taxon>Acer</taxon>
    </lineage>
</organism>
<evidence type="ECO:0000313" key="15">
    <source>
        <dbReference type="EMBL" id="TXG54858.1"/>
    </source>
</evidence>
<keyword evidence="10" id="KW-0675">Receptor</keyword>
<evidence type="ECO:0000256" key="3">
    <source>
        <dbReference type="ARBA" id="ARBA00022475"/>
    </source>
</evidence>